<dbReference type="Pfam" id="PF02225">
    <property type="entry name" value="PA"/>
    <property type="match status" value="1"/>
</dbReference>
<dbReference type="PANTHER" id="PTHR12147">
    <property type="entry name" value="METALLOPEPTIDASE M28 FAMILY MEMBER"/>
    <property type="match status" value="1"/>
</dbReference>
<organism evidence="4 5">
    <name type="scientific">Ideonella lacteola</name>
    <dbReference type="NCBI Taxonomy" id="2984193"/>
    <lineage>
        <taxon>Bacteria</taxon>
        <taxon>Pseudomonadati</taxon>
        <taxon>Pseudomonadota</taxon>
        <taxon>Betaproteobacteria</taxon>
        <taxon>Burkholderiales</taxon>
        <taxon>Sphaerotilaceae</taxon>
        <taxon>Ideonella</taxon>
    </lineage>
</organism>
<dbReference type="CDD" id="cd00538">
    <property type="entry name" value="PA"/>
    <property type="match status" value="1"/>
</dbReference>
<dbReference type="InterPro" id="IPR046450">
    <property type="entry name" value="PA_dom_sf"/>
</dbReference>
<name>A0ABU9BV50_9BURK</name>
<dbReference type="SUPFAM" id="SSF53187">
    <property type="entry name" value="Zn-dependent exopeptidases"/>
    <property type="match status" value="1"/>
</dbReference>
<feature type="signal peptide" evidence="1">
    <location>
        <begin position="1"/>
        <end position="24"/>
    </location>
</feature>
<sequence length="525" mass="56698">MTYPRNLLALAALGLTLVTPLARAQTQADGPSHKECESRANDTVDKLLECIRQDRLWKRLGEFQTIADENPDSKGHGNRDTGTAGYKASVDHVAKLMRKAGYKVKIQTYPYSIEVLDGVPRLATGGAALSLGRDWFVARLSPGGQFSAAIQPVEGDGTGCQALDWHGFTPGRVALLRHGTCPYDRSVELAAQAGARAVVLYNVVDADAAESPEAAGPGFGGAFEARLSQVPRIPVIGAVSHRVGAQWLAQHRAGQTAEVSVDIRTRRQAGDDYNLIAESPYGDANSTVVVDAHLDSIFGAGILDNASGSTTILEIALKLAKTPTRNRLRYIWFGGEELGLLGSKYYTKHLTDAQRQRIAFDVDADVTATPNYDYLIADPAEAPNVDQFPPNVVPESKVGNQLFEDYFKSVNVPAQSAWFGNQGTDSNAFSLIGIPNTGILTQQNCCKKSWEVAIWGGTIGNYEGKIPGTDGGCVDTPRRWCDNLSNNDPVVLERASKATAYVVFNLANHDFSAAHRRERVSGLTR</sequence>
<dbReference type="Proteomes" id="UP001371218">
    <property type="component" value="Unassembled WGS sequence"/>
</dbReference>
<evidence type="ECO:0000259" key="2">
    <source>
        <dbReference type="Pfam" id="PF02225"/>
    </source>
</evidence>
<proteinExistence type="predicted"/>
<dbReference type="SUPFAM" id="SSF52025">
    <property type="entry name" value="PA domain"/>
    <property type="match status" value="1"/>
</dbReference>
<evidence type="ECO:0000256" key="1">
    <source>
        <dbReference type="SAM" id="SignalP"/>
    </source>
</evidence>
<keyword evidence="5" id="KW-1185">Reference proteome</keyword>
<reference evidence="4 5" key="1">
    <citation type="submission" date="2024-04" db="EMBL/GenBank/DDBJ databases">
        <title>Novel species of the genus Ideonella isolated from streams.</title>
        <authorList>
            <person name="Lu H."/>
        </authorList>
    </citation>
    <scope>NUCLEOTIDE SEQUENCE [LARGE SCALE GENOMIC DNA]</scope>
    <source>
        <strain evidence="4 5">DXS29W</strain>
    </source>
</reference>
<dbReference type="Pfam" id="PF04389">
    <property type="entry name" value="Peptidase_M28"/>
    <property type="match status" value="1"/>
</dbReference>
<dbReference type="InterPro" id="IPR045175">
    <property type="entry name" value="M28_fam"/>
</dbReference>
<feature type="chain" id="PRO_5045766505" evidence="1">
    <location>
        <begin position="25"/>
        <end position="525"/>
    </location>
</feature>
<dbReference type="InterPro" id="IPR003137">
    <property type="entry name" value="PA_domain"/>
</dbReference>
<feature type="domain" description="PA" evidence="2">
    <location>
        <begin position="156"/>
        <end position="219"/>
    </location>
</feature>
<evidence type="ECO:0000313" key="4">
    <source>
        <dbReference type="EMBL" id="MEK8033706.1"/>
    </source>
</evidence>
<gene>
    <name evidence="4" type="ORF">AACH06_23030</name>
</gene>
<dbReference type="RefSeq" id="WP_341428128.1">
    <property type="nucleotide sequence ID" value="NZ_JBBUTG010000019.1"/>
</dbReference>
<keyword evidence="1" id="KW-0732">Signal</keyword>
<comment type="caution">
    <text evidence="4">The sequence shown here is derived from an EMBL/GenBank/DDBJ whole genome shotgun (WGS) entry which is preliminary data.</text>
</comment>
<dbReference type="InterPro" id="IPR007484">
    <property type="entry name" value="Peptidase_M28"/>
</dbReference>
<evidence type="ECO:0000259" key="3">
    <source>
        <dbReference type="Pfam" id="PF04389"/>
    </source>
</evidence>
<dbReference type="Gene3D" id="3.50.30.30">
    <property type="match status" value="1"/>
</dbReference>
<feature type="domain" description="Peptidase M28" evidence="3">
    <location>
        <begin position="274"/>
        <end position="439"/>
    </location>
</feature>
<dbReference type="Gene3D" id="3.40.630.10">
    <property type="entry name" value="Zn peptidases"/>
    <property type="match status" value="1"/>
</dbReference>
<protein>
    <submittedName>
        <fullName evidence="4">M28 family metallopeptidase</fullName>
    </submittedName>
</protein>
<evidence type="ECO:0000313" key="5">
    <source>
        <dbReference type="Proteomes" id="UP001371218"/>
    </source>
</evidence>
<accession>A0ABU9BV50</accession>
<dbReference type="PANTHER" id="PTHR12147:SF26">
    <property type="entry name" value="PEPTIDASE M28 DOMAIN-CONTAINING PROTEIN"/>
    <property type="match status" value="1"/>
</dbReference>
<dbReference type="EMBL" id="JBBUTG010000019">
    <property type="protein sequence ID" value="MEK8033706.1"/>
    <property type="molecule type" value="Genomic_DNA"/>
</dbReference>